<sequence length="277" mass="29780">MKSPLITAHELLGRIDDPDLVVVDCRWYLTEPERGRSEYLAGHIPGAVYASLDTDLAGMDGPGRHPLPTPEEFAATCRRFGIDGSSTVVVYDDAGGGIAARLWWMLENQGHRRVAVLDGGIQVWIAAGGVLSTDVPELRDGDFTPRRWTAVVERNDVRNRPEHRIVIDARARERYRGDEEPVDPVAGHIPGALSMPLTENLNDDLTFLTPEELATRFSSVGIDSAAEVISHCGSGVTACHNILAMAAAGIGSGDLYVGSWSDWSTSGLPVATGDDPG</sequence>
<feature type="domain" description="Rhodanese" evidence="3">
    <location>
        <begin position="160"/>
        <end position="272"/>
    </location>
</feature>
<dbReference type="PANTHER" id="PTHR11364">
    <property type="entry name" value="THIOSULFATE SULFERTANSFERASE"/>
    <property type="match status" value="1"/>
</dbReference>
<dbReference type="SMART" id="SM00450">
    <property type="entry name" value="RHOD"/>
    <property type="match status" value="2"/>
</dbReference>
<dbReference type="CDD" id="cd01449">
    <property type="entry name" value="TST_Repeat_2"/>
    <property type="match status" value="1"/>
</dbReference>
<evidence type="ECO:0000256" key="2">
    <source>
        <dbReference type="ARBA" id="ARBA00022737"/>
    </source>
</evidence>
<dbReference type="InterPro" id="IPR036873">
    <property type="entry name" value="Rhodanese-like_dom_sf"/>
</dbReference>
<dbReference type="Pfam" id="PF00581">
    <property type="entry name" value="Rhodanese"/>
    <property type="match status" value="2"/>
</dbReference>
<keyword evidence="2" id="KW-0677">Repeat</keyword>
<protein>
    <submittedName>
        <fullName evidence="4">Thiosulfate sulfurtransferase, rhodanese</fullName>
        <ecNumber evidence="4">2.8.1.1</ecNumber>
    </submittedName>
</protein>
<proteinExistence type="predicted"/>
<organism evidence="4">
    <name type="scientific">hydrothermal vent metagenome</name>
    <dbReference type="NCBI Taxonomy" id="652676"/>
    <lineage>
        <taxon>unclassified sequences</taxon>
        <taxon>metagenomes</taxon>
        <taxon>ecological metagenomes</taxon>
    </lineage>
</organism>
<dbReference type="AlphaFoldDB" id="A0A3B0SWC7"/>
<evidence type="ECO:0000259" key="3">
    <source>
        <dbReference type="PROSITE" id="PS50206"/>
    </source>
</evidence>
<accession>A0A3B0SWC7</accession>
<keyword evidence="1 4" id="KW-0808">Transferase</keyword>
<dbReference type="EMBL" id="UOEI01000640">
    <property type="protein sequence ID" value="VAW08800.1"/>
    <property type="molecule type" value="Genomic_DNA"/>
</dbReference>
<dbReference type="EC" id="2.8.1.1" evidence="4"/>
<dbReference type="GO" id="GO:0004792">
    <property type="term" value="F:thiosulfate-cyanide sulfurtransferase activity"/>
    <property type="evidence" value="ECO:0007669"/>
    <property type="project" value="UniProtKB-EC"/>
</dbReference>
<name>A0A3B0SWC7_9ZZZZ</name>
<dbReference type="PANTHER" id="PTHR11364:SF27">
    <property type="entry name" value="SULFURTRANSFERASE"/>
    <property type="match status" value="1"/>
</dbReference>
<gene>
    <name evidence="4" type="ORF">MNBD_ACTINO01-2504</name>
</gene>
<dbReference type="InterPro" id="IPR001763">
    <property type="entry name" value="Rhodanese-like_dom"/>
</dbReference>
<evidence type="ECO:0000313" key="4">
    <source>
        <dbReference type="EMBL" id="VAW08800.1"/>
    </source>
</evidence>
<dbReference type="PROSITE" id="PS50206">
    <property type="entry name" value="RHODANESE_3"/>
    <property type="match status" value="2"/>
</dbReference>
<dbReference type="SUPFAM" id="SSF52821">
    <property type="entry name" value="Rhodanese/Cell cycle control phosphatase"/>
    <property type="match status" value="2"/>
</dbReference>
<evidence type="ECO:0000256" key="1">
    <source>
        <dbReference type="ARBA" id="ARBA00022679"/>
    </source>
</evidence>
<dbReference type="InterPro" id="IPR045078">
    <property type="entry name" value="TST/MPST-like"/>
</dbReference>
<dbReference type="Gene3D" id="3.40.250.10">
    <property type="entry name" value="Rhodanese-like domain"/>
    <property type="match status" value="2"/>
</dbReference>
<reference evidence="4" key="1">
    <citation type="submission" date="2018-06" db="EMBL/GenBank/DDBJ databases">
        <authorList>
            <person name="Zhirakovskaya E."/>
        </authorList>
    </citation>
    <scope>NUCLEOTIDE SEQUENCE</scope>
</reference>
<dbReference type="CDD" id="cd01448">
    <property type="entry name" value="TST_Repeat_1"/>
    <property type="match status" value="1"/>
</dbReference>
<feature type="domain" description="Rhodanese" evidence="3">
    <location>
        <begin position="16"/>
        <end position="133"/>
    </location>
</feature>